<organism evidence="11 12">
    <name type="scientific">Odynerus spinipes</name>
    <dbReference type="NCBI Taxonomy" id="1348599"/>
    <lineage>
        <taxon>Eukaryota</taxon>
        <taxon>Metazoa</taxon>
        <taxon>Ecdysozoa</taxon>
        <taxon>Arthropoda</taxon>
        <taxon>Hexapoda</taxon>
        <taxon>Insecta</taxon>
        <taxon>Pterygota</taxon>
        <taxon>Neoptera</taxon>
        <taxon>Endopterygota</taxon>
        <taxon>Hymenoptera</taxon>
        <taxon>Apocrita</taxon>
        <taxon>Aculeata</taxon>
        <taxon>Vespoidea</taxon>
        <taxon>Vespidae</taxon>
        <taxon>Eumeninae</taxon>
        <taxon>Odynerus</taxon>
    </lineage>
</organism>
<feature type="transmembrane region" description="Helical" evidence="10">
    <location>
        <begin position="90"/>
        <end position="108"/>
    </location>
</feature>
<keyword evidence="4 10" id="KW-0812">Transmembrane</keyword>
<keyword evidence="3 10" id="KW-0716">Sensory transduction</keyword>
<dbReference type="Proteomes" id="UP001258017">
    <property type="component" value="Unassembled WGS sequence"/>
</dbReference>
<feature type="transmembrane region" description="Helical" evidence="10">
    <location>
        <begin position="201"/>
        <end position="232"/>
    </location>
</feature>
<dbReference type="GO" id="GO:0004984">
    <property type="term" value="F:olfactory receptor activity"/>
    <property type="evidence" value="ECO:0007669"/>
    <property type="project" value="InterPro"/>
</dbReference>
<dbReference type="Pfam" id="PF02949">
    <property type="entry name" value="7tm_6"/>
    <property type="match status" value="1"/>
</dbReference>
<comment type="caution">
    <text evidence="10">Lacks conserved residue(s) required for the propagation of feature annotation.</text>
</comment>
<evidence type="ECO:0000256" key="9">
    <source>
        <dbReference type="ARBA" id="ARBA00023224"/>
    </source>
</evidence>
<evidence type="ECO:0000256" key="3">
    <source>
        <dbReference type="ARBA" id="ARBA00022606"/>
    </source>
</evidence>
<dbReference type="InterPro" id="IPR004117">
    <property type="entry name" value="7tm6_olfct_rcpt"/>
</dbReference>
<evidence type="ECO:0000256" key="4">
    <source>
        <dbReference type="ARBA" id="ARBA00022692"/>
    </source>
</evidence>
<evidence type="ECO:0000256" key="10">
    <source>
        <dbReference type="RuleBase" id="RU351113"/>
    </source>
</evidence>
<evidence type="ECO:0000256" key="7">
    <source>
        <dbReference type="ARBA" id="ARBA00023136"/>
    </source>
</evidence>
<sequence>MAGCINMIKHTLTISNPNYKEDVYYTTEFNRLLLEPIGAWPNPTGAPWTKILISRLLNLINFSLVFFLFLCTFLYIILDAENIHLKFIKVGPMSFTVMTMSKFCLLVIHEKDIRRCLDHIEHDWKNVKREEDRQIMLDCATLGRRIILISTIFALSAVFFYRLIIPLISPKVVMGNYTFRPLGYPSAKVIIDMRKSPGNEFMIGLACFCGCIMSAITVGCCSLTTVCGLHACGQLRILMSYMNSLVHKKEDTNDNVNDRMSNVVKQHVRILSFVRFIEDTLRGISLVEVIGCTMNMCMLGYCLITGWKRDSLIRSLSYFPLIMSFGFNIFIFCYIGEVLAEECRKVAENIYMIDWYKLQGKSGLGLILIIAMSTSSNRLTAGKFMDLSISSFGDVMKASIAYLNMFRTIASS</sequence>
<evidence type="ECO:0000256" key="2">
    <source>
        <dbReference type="ARBA" id="ARBA00022475"/>
    </source>
</evidence>
<dbReference type="PANTHER" id="PTHR21137:SF35">
    <property type="entry name" value="ODORANT RECEPTOR 19A-RELATED"/>
    <property type="match status" value="1"/>
</dbReference>
<dbReference type="AlphaFoldDB" id="A0AAD9RNU3"/>
<dbReference type="GO" id="GO:0005549">
    <property type="term" value="F:odorant binding"/>
    <property type="evidence" value="ECO:0007669"/>
    <property type="project" value="InterPro"/>
</dbReference>
<evidence type="ECO:0000256" key="6">
    <source>
        <dbReference type="ARBA" id="ARBA00022989"/>
    </source>
</evidence>
<evidence type="ECO:0000256" key="1">
    <source>
        <dbReference type="ARBA" id="ARBA00004651"/>
    </source>
</evidence>
<gene>
    <name evidence="11" type="ORF">KPH14_009220</name>
</gene>
<dbReference type="GO" id="GO:0007165">
    <property type="term" value="P:signal transduction"/>
    <property type="evidence" value="ECO:0007669"/>
    <property type="project" value="UniProtKB-KW"/>
</dbReference>
<keyword evidence="12" id="KW-1185">Reference proteome</keyword>
<feature type="transmembrane region" description="Helical" evidence="10">
    <location>
        <begin position="318"/>
        <end position="335"/>
    </location>
</feature>
<dbReference type="PANTHER" id="PTHR21137">
    <property type="entry name" value="ODORANT RECEPTOR"/>
    <property type="match status" value="1"/>
</dbReference>
<protein>
    <recommendedName>
        <fullName evidence="10">Odorant receptor</fullName>
    </recommendedName>
</protein>
<accession>A0AAD9RNU3</accession>
<name>A0AAD9RNU3_9HYME</name>
<reference evidence="11" key="1">
    <citation type="submission" date="2021-08" db="EMBL/GenBank/DDBJ databases">
        <authorList>
            <person name="Misof B."/>
            <person name="Oliver O."/>
            <person name="Podsiadlowski L."/>
            <person name="Donath A."/>
            <person name="Peters R."/>
            <person name="Mayer C."/>
            <person name="Rust J."/>
            <person name="Gunkel S."/>
            <person name="Lesny P."/>
            <person name="Martin S."/>
            <person name="Oeyen J.P."/>
            <person name="Petersen M."/>
            <person name="Panagiotis P."/>
            <person name="Wilbrandt J."/>
            <person name="Tanja T."/>
        </authorList>
    </citation>
    <scope>NUCLEOTIDE SEQUENCE</scope>
    <source>
        <strain evidence="11">GBR_01_08_01A</strain>
        <tissue evidence="11">Thorax + abdomen</tissue>
    </source>
</reference>
<evidence type="ECO:0000313" key="12">
    <source>
        <dbReference type="Proteomes" id="UP001258017"/>
    </source>
</evidence>
<comment type="caution">
    <text evidence="11">The sequence shown here is derived from an EMBL/GenBank/DDBJ whole genome shotgun (WGS) entry which is preliminary data.</text>
</comment>
<feature type="transmembrane region" description="Helical" evidence="10">
    <location>
        <begin position="56"/>
        <end position="78"/>
    </location>
</feature>
<keyword evidence="2" id="KW-1003">Cell membrane</keyword>
<dbReference type="GO" id="GO:0005886">
    <property type="term" value="C:plasma membrane"/>
    <property type="evidence" value="ECO:0007669"/>
    <property type="project" value="UniProtKB-SubCell"/>
</dbReference>
<keyword evidence="6 10" id="KW-1133">Transmembrane helix</keyword>
<reference evidence="11" key="2">
    <citation type="journal article" date="2023" name="Commun. Biol.">
        <title>Intrasexual cuticular hydrocarbon dimorphism in a wasp sheds light on hydrocarbon biosynthesis genes in Hymenoptera.</title>
        <authorList>
            <person name="Moris V.C."/>
            <person name="Podsiadlowski L."/>
            <person name="Martin S."/>
            <person name="Oeyen J.P."/>
            <person name="Donath A."/>
            <person name="Petersen M."/>
            <person name="Wilbrandt J."/>
            <person name="Misof B."/>
            <person name="Liedtke D."/>
            <person name="Thamm M."/>
            <person name="Scheiner R."/>
            <person name="Schmitt T."/>
            <person name="Niehuis O."/>
        </authorList>
    </citation>
    <scope>NUCLEOTIDE SEQUENCE</scope>
    <source>
        <strain evidence="11">GBR_01_08_01A</strain>
    </source>
</reference>
<evidence type="ECO:0000313" key="11">
    <source>
        <dbReference type="EMBL" id="KAK2583200.1"/>
    </source>
</evidence>
<keyword evidence="8 10" id="KW-0675">Receptor</keyword>
<evidence type="ECO:0000256" key="5">
    <source>
        <dbReference type="ARBA" id="ARBA00022725"/>
    </source>
</evidence>
<keyword evidence="7 10" id="KW-0472">Membrane</keyword>
<proteinExistence type="inferred from homology"/>
<feature type="transmembrane region" description="Helical" evidence="10">
    <location>
        <begin position="146"/>
        <end position="168"/>
    </location>
</feature>
<evidence type="ECO:0000256" key="8">
    <source>
        <dbReference type="ARBA" id="ARBA00023170"/>
    </source>
</evidence>
<comment type="similarity">
    <text evidence="10">Belongs to the insect chemoreceptor superfamily. Heteromeric odorant receptor channel (TC 1.A.69) family.</text>
</comment>
<feature type="transmembrane region" description="Helical" evidence="10">
    <location>
        <begin position="285"/>
        <end position="306"/>
    </location>
</feature>
<comment type="subcellular location">
    <subcellularLocation>
        <location evidence="1 10">Cell membrane</location>
        <topology evidence="1 10">Multi-pass membrane protein</topology>
    </subcellularLocation>
</comment>
<dbReference type="EMBL" id="JAIFRP010000030">
    <property type="protein sequence ID" value="KAK2583200.1"/>
    <property type="molecule type" value="Genomic_DNA"/>
</dbReference>
<keyword evidence="5 10" id="KW-0552">Olfaction</keyword>
<keyword evidence="9 10" id="KW-0807">Transducer</keyword>